<dbReference type="AlphaFoldDB" id="A0A2D2B294"/>
<dbReference type="SUPFAM" id="SSF161084">
    <property type="entry name" value="MAPEG domain-like"/>
    <property type="match status" value="1"/>
</dbReference>
<gene>
    <name evidence="6" type="ORF">CSW64_19215</name>
</gene>
<name>A0A2D2B294_9CAUL</name>
<reference evidence="6 7" key="1">
    <citation type="submission" date="2017-10" db="EMBL/GenBank/DDBJ databases">
        <title>Genome sequence of Caulobacter mirabilis FWC38.</title>
        <authorList>
            <person name="Fiebig A."/>
            <person name="Crosson S."/>
        </authorList>
    </citation>
    <scope>NUCLEOTIDE SEQUENCE [LARGE SCALE GENOMIC DNA]</scope>
    <source>
        <strain evidence="6 7">FWC 38</strain>
    </source>
</reference>
<dbReference type="EMBL" id="CP024201">
    <property type="protein sequence ID" value="ATQ44364.1"/>
    <property type="molecule type" value="Genomic_DNA"/>
</dbReference>
<protein>
    <recommendedName>
        <fullName evidence="8">MAPEG family protein</fullName>
    </recommendedName>
</protein>
<keyword evidence="4 5" id="KW-0472">Membrane</keyword>
<dbReference type="InterPro" id="IPR023352">
    <property type="entry name" value="MAPEG-like_dom_sf"/>
</dbReference>
<dbReference type="InterPro" id="IPR001129">
    <property type="entry name" value="Membr-assoc_MAPEG"/>
</dbReference>
<dbReference type="Pfam" id="PF01124">
    <property type="entry name" value="MAPEG"/>
    <property type="match status" value="1"/>
</dbReference>
<dbReference type="Gene3D" id="1.20.120.550">
    <property type="entry name" value="Membrane associated eicosanoid/glutathione metabolism-like domain"/>
    <property type="match status" value="1"/>
</dbReference>
<dbReference type="GO" id="GO:0016020">
    <property type="term" value="C:membrane"/>
    <property type="evidence" value="ECO:0007669"/>
    <property type="project" value="UniProtKB-SubCell"/>
</dbReference>
<feature type="transmembrane region" description="Helical" evidence="5">
    <location>
        <begin position="122"/>
        <end position="144"/>
    </location>
</feature>
<evidence type="ECO:0000256" key="4">
    <source>
        <dbReference type="ARBA" id="ARBA00023136"/>
    </source>
</evidence>
<dbReference type="KEGG" id="cmb:CSW64_19215"/>
<dbReference type="Proteomes" id="UP000228945">
    <property type="component" value="Chromosome"/>
</dbReference>
<evidence type="ECO:0000313" key="7">
    <source>
        <dbReference type="Proteomes" id="UP000228945"/>
    </source>
</evidence>
<evidence type="ECO:0000256" key="2">
    <source>
        <dbReference type="ARBA" id="ARBA00022692"/>
    </source>
</evidence>
<evidence type="ECO:0000256" key="1">
    <source>
        <dbReference type="ARBA" id="ARBA00004370"/>
    </source>
</evidence>
<keyword evidence="7" id="KW-1185">Reference proteome</keyword>
<keyword evidence="3 5" id="KW-1133">Transmembrane helix</keyword>
<evidence type="ECO:0008006" key="8">
    <source>
        <dbReference type="Google" id="ProtNLM"/>
    </source>
</evidence>
<dbReference type="RefSeq" id="WP_099623612.1">
    <property type="nucleotide sequence ID" value="NZ_CP024201.1"/>
</dbReference>
<comment type="subcellular location">
    <subcellularLocation>
        <location evidence="1">Membrane</location>
    </subcellularLocation>
</comment>
<keyword evidence="2 5" id="KW-0812">Transmembrane</keyword>
<dbReference type="OrthoDB" id="5516290at2"/>
<accession>A0A2D2B294</accession>
<evidence type="ECO:0000256" key="5">
    <source>
        <dbReference type="SAM" id="Phobius"/>
    </source>
</evidence>
<feature type="transmembrane region" description="Helical" evidence="5">
    <location>
        <begin position="12"/>
        <end position="31"/>
    </location>
</feature>
<evidence type="ECO:0000313" key="6">
    <source>
        <dbReference type="EMBL" id="ATQ44364.1"/>
    </source>
</evidence>
<sequence length="145" mass="15991">MIQGVSCLQSVLAPVLALIGWSLLIWLWMYAKRIPAMSKAKIDPQAARFPGSLNGLPDDARQAADNYNHLMEQPTIFYALAFFTYLAGQQNDLTAGLAWAYVGLRIVHSLIQLTVNRVTLRFLVFSLSTIVLIAWTVIVALGALS</sequence>
<evidence type="ECO:0000256" key="3">
    <source>
        <dbReference type="ARBA" id="ARBA00022989"/>
    </source>
</evidence>
<organism evidence="6 7">
    <name type="scientific">Caulobacter mirabilis</name>
    <dbReference type="NCBI Taxonomy" id="69666"/>
    <lineage>
        <taxon>Bacteria</taxon>
        <taxon>Pseudomonadati</taxon>
        <taxon>Pseudomonadota</taxon>
        <taxon>Alphaproteobacteria</taxon>
        <taxon>Caulobacterales</taxon>
        <taxon>Caulobacteraceae</taxon>
        <taxon>Caulobacter</taxon>
    </lineage>
</organism>
<proteinExistence type="predicted"/>